<accession>K8EUW0</accession>
<dbReference type="OrthoDB" id="427604at2759"/>
<evidence type="ECO:0000259" key="2">
    <source>
        <dbReference type="PROSITE" id="PS51725"/>
    </source>
</evidence>
<dbReference type="AlphaFoldDB" id="K8EUW0"/>
<dbReference type="Gene3D" id="3.30.70.100">
    <property type="match status" value="2"/>
</dbReference>
<feature type="compositionally biased region" description="Low complexity" evidence="1">
    <location>
        <begin position="1"/>
        <end position="28"/>
    </location>
</feature>
<dbReference type="RefSeq" id="XP_007513740.1">
    <property type="nucleotide sequence ID" value="XM_007513678.1"/>
</dbReference>
<sequence length="320" mass="35651">MSASLASASSSFFAPSSSLVGRGSSSNNNKKRVLGKNSSFTVQANADMMKEVGTAVLSKDSVKAERYVASNRFKLQKGKGPQFEKRWAERKSRLSKLDGFRFFTLMRRVSEGRGDEEESDYVSLTIWSNKENFDAWRTGEAFKEAHGGGTIFGFAEMLISSLMVLKGGPKPAFYDGLMPLSTSPDALINEWQQADGWRSVVADGKTPLKSDVYVAMNRFKVFPGSEVAFEQRWSQRESDLQNCEGFQTFVLLRRDALQADDGYNYSTLTVWKDEASFQKWREGSSKKAHAKADQAKPLFEMPPSPIFYEGVLALIDPQGA</sequence>
<protein>
    <submittedName>
        <fullName evidence="3">Antibiotic biosynthesis monooxygenase</fullName>
    </submittedName>
</protein>
<dbReference type="KEGG" id="bpg:Bathy04g03430"/>
<dbReference type="SUPFAM" id="SSF54909">
    <property type="entry name" value="Dimeric alpha+beta barrel"/>
    <property type="match status" value="2"/>
</dbReference>
<dbReference type="PANTHER" id="PTHR34474">
    <property type="entry name" value="SIGNAL TRANSDUCTION PROTEIN TRAP"/>
    <property type="match status" value="1"/>
</dbReference>
<dbReference type="GO" id="GO:0004497">
    <property type="term" value="F:monooxygenase activity"/>
    <property type="evidence" value="ECO:0007669"/>
    <property type="project" value="UniProtKB-KW"/>
</dbReference>
<evidence type="ECO:0000313" key="4">
    <source>
        <dbReference type="Proteomes" id="UP000198341"/>
    </source>
</evidence>
<feature type="domain" description="ABM" evidence="2">
    <location>
        <begin position="67"/>
        <end position="163"/>
    </location>
</feature>
<dbReference type="InterPro" id="IPR011008">
    <property type="entry name" value="Dimeric_a/b-barrel"/>
</dbReference>
<organism evidence="3 4">
    <name type="scientific">Bathycoccus prasinos</name>
    <dbReference type="NCBI Taxonomy" id="41875"/>
    <lineage>
        <taxon>Eukaryota</taxon>
        <taxon>Viridiplantae</taxon>
        <taxon>Chlorophyta</taxon>
        <taxon>Mamiellophyceae</taxon>
        <taxon>Mamiellales</taxon>
        <taxon>Bathycoccaceae</taxon>
        <taxon>Bathycoccus</taxon>
    </lineage>
</organism>
<dbReference type="GeneID" id="19016369"/>
<dbReference type="Proteomes" id="UP000198341">
    <property type="component" value="Chromosome 4"/>
</dbReference>
<keyword evidence="3" id="KW-0503">Monooxygenase</keyword>
<keyword evidence="3" id="KW-0560">Oxidoreductase</keyword>
<dbReference type="InterPro" id="IPR050404">
    <property type="entry name" value="Heme-degrading_MO"/>
</dbReference>
<name>K8EUW0_9CHLO</name>
<dbReference type="EMBL" id="FO082275">
    <property type="protein sequence ID" value="CCO16265.1"/>
    <property type="molecule type" value="Genomic_DNA"/>
</dbReference>
<evidence type="ECO:0000256" key="1">
    <source>
        <dbReference type="SAM" id="MobiDB-lite"/>
    </source>
</evidence>
<reference evidence="3 4" key="1">
    <citation type="submission" date="2011-10" db="EMBL/GenBank/DDBJ databases">
        <authorList>
            <person name="Genoscope - CEA"/>
        </authorList>
    </citation>
    <scope>NUCLEOTIDE SEQUENCE [LARGE SCALE GENOMIC DNA]</scope>
    <source>
        <strain evidence="3 4">RCC 1105</strain>
    </source>
</reference>
<dbReference type="InterPro" id="IPR007138">
    <property type="entry name" value="ABM_dom"/>
</dbReference>
<feature type="domain" description="ABM" evidence="2">
    <location>
        <begin position="213"/>
        <end position="307"/>
    </location>
</feature>
<gene>
    <name evidence="3" type="ORF">Bathy04g03430</name>
</gene>
<dbReference type="PANTHER" id="PTHR34474:SF2">
    <property type="entry name" value="SIGNAL TRANSDUCTION PROTEIN TRAP"/>
    <property type="match status" value="1"/>
</dbReference>
<dbReference type="eggNOG" id="ENOG502RZAF">
    <property type="taxonomic scope" value="Eukaryota"/>
</dbReference>
<dbReference type="PROSITE" id="PS51725">
    <property type="entry name" value="ABM"/>
    <property type="match status" value="2"/>
</dbReference>
<keyword evidence="4" id="KW-1185">Reference proteome</keyword>
<evidence type="ECO:0000313" key="3">
    <source>
        <dbReference type="EMBL" id="CCO16265.1"/>
    </source>
</evidence>
<feature type="region of interest" description="Disordered" evidence="1">
    <location>
        <begin position="1"/>
        <end position="37"/>
    </location>
</feature>
<dbReference type="Pfam" id="PF03992">
    <property type="entry name" value="ABM"/>
    <property type="match status" value="2"/>
</dbReference>
<proteinExistence type="predicted"/>